<evidence type="ECO:0000313" key="1">
    <source>
        <dbReference type="EMBL" id="KZO92091.1"/>
    </source>
</evidence>
<protein>
    <submittedName>
        <fullName evidence="1">Uncharacterized protein</fullName>
    </submittedName>
</protein>
<name>A0A167HXT8_CALVF</name>
<gene>
    <name evidence="1" type="ORF">CALVIDRAFT_318722</name>
</gene>
<accession>A0A167HXT8</accession>
<dbReference type="EMBL" id="KV417314">
    <property type="protein sequence ID" value="KZO92091.1"/>
    <property type="molecule type" value="Genomic_DNA"/>
</dbReference>
<sequence>MDPFHVEVQRARPFHGTLNCCSYMYKHILLLYMYGHNECQKPSQMVQPAARASSHGLLLAVPTEVHAPPLPALPAPLLPALPALALLALLPLDPLQRQPADDDKLLDLKRAAVHDERRVRICDALAVRRAELGSHLVVGAQELLRHVSNASRVRKGKSTCIKLLVGTISLPGPHAAVRVLHPRLTASLASSAPPPTAPNGLTVP</sequence>
<organism evidence="1 2">
    <name type="scientific">Calocera viscosa (strain TUFC12733)</name>
    <dbReference type="NCBI Taxonomy" id="1330018"/>
    <lineage>
        <taxon>Eukaryota</taxon>
        <taxon>Fungi</taxon>
        <taxon>Dikarya</taxon>
        <taxon>Basidiomycota</taxon>
        <taxon>Agaricomycotina</taxon>
        <taxon>Dacrymycetes</taxon>
        <taxon>Dacrymycetales</taxon>
        <taxon>Dacrymycetaceae</taxon>
        <taxon>Calocera</taxon>
    </lineage>
</organism>
<evidence type="ECO:0000313" key="2">
    <source>
        <dbReference type="Proteomes" id="UP000076738"/>
    </source>
</evidence>
<dbReference type="Proteomes" id="UP000076738">
    <property type="component" value="Unassembled WGS sequence"/>
</dbReference>
<reference evidence="1 2" key="1">
    <citation type="journal article" date="2016" name="Mol. Biol. Evol.">
        <title>Comparative Genomics of Early-Diverging Mushroom-Forming Fungi Provides Insights into the Origins of Lignocellulose Decay Capabilities.</title>
        <authorList>
            <person name="Nagy L.G."/>
            <person name="Riley R."/>
            <person name="Tritt A."/>
            <person name="Adam C."/>
            <person name="Daum C."/>
            <person name="Floudas D."/>
            <person name="Sun H."/>
            <person name="Yadav J.S."/>
            <person name="Pangilinan J."/>
            <person name="Larsson K.H."/>
            <person name="Matsuura K."/>
            <person name="Barry K."/>
            <person name="Labutti K."/>
            <person name="Kuo R."/>
            <person name="Ohm R.A."/>
            <person name="Bhattacharya S.S."/>
            <person name="Shirouzu T."/>
            <person name="Yoshinaga Y."/>
            <person name="Martin F.M."/>
            <person name="Grigoriev I.V."/>
            <person name="Hibbett D.S."/>
        </authorList>
    </citation>
    <scope>NUCLEOTIDE SEQUENCE [LARGE SCALE GENOMIC DNA]</scope>
    <source>
        <strain evidence="1 2">TUFC12733</strain>
    </source>
</reference>
<keyword evidence="2" id="KW-1185">Reference proteome</keyword>
<proteinExistence type="predicted"/>
<dbReference type="AlphaFoldDB" id="A0A167HXT8"/>